<keyword evidence="2" id="KW-1185">Reference proteome</keyword>
<reference evidence="1" key="1">
    <citation type="submission" date="2022-04" db="EMBL/GenBank/DDBJ databases">
        <title>Genome of the entomopathogenic fungus Entomophthora muscae.</title>
        <authorList>
            <person name="Elya C."/>
            <person name="Lovett B.R."/>
            <person name="Lee E."/>
            <person name="Macias A.M."/>
            <person name="Hajek A.E."/>
            <person name="De Bivort B.L."/>
            <person name="Kasson M.T."/>
            <person name="De Fine Licht H.H."/>
            <person name="Stajich J.E."/>
        </authorList>
    </citation>
    <scope>NUCLEOTIDE SEQUENCE</scope>
    <source>
        <strain evidence="1">Berkeley</strain>
    </source>
</reference>
<proteinExistence type="predicted"/>
<name>A0ACC2UDP0_9FUNG</name>
<organism evidence="1 2">
    <name type="scientific">Entomophthora muscae</name>
    <dbReference type="NCBI Taxonomy" id="34485"/>
    <lineage>
        <taxon>Eukaryota</taxon>
        <taxon>Fungi</taxon>
        <taxon>Fungi incertae sedis</taxon>
        <taxon>Zoopagomycota</taxon>
        <taxon>Entomophthoromycotina</taxon>
        <taxon>Entomophthoromycetes</taxon>
        <taxon>Entomophthorales</taxon>
        <taxon>Entomophthoraceae</taxon>
        <taxon>Entomophthora</taxon>
    </lineage>
</organism>
<evidence type="ECO:0000313" key="1">
    <source>
        <dbReference type="EMBL" id="KAJ9084943.1"/>
    </source>
</evidence>
<evidence type="ECO:0000313" key="2">
    <source>
        <dbReference type="Proteomes" id="UP001165960"/>
    </source>
</evidence>
<dbReference type="Proteomes" id="UP001165960">
    <property type="component" value="Unassembled WGS sequence"/>
</dbReference>
<dbReference type="EMBL" id="QTSX02000794">
    <property type="protein sequence ID" value="KAJ9084943.1"/>
    <property type="molecule type" value="Genomic_DNA"/>
</dbReference>
<comment type="caution">
    <text evidence="1">The sequence shown here is derived from an EMBL/GenBank/DDBJ whole genome shotgun (WGS) entry which is preliminary data.</text>
</comment>
<gene>
    <name evidence="1" type="primary">YRB30_3</name>
    <name evidence="1" type="ORF">DSO57_1018975</name>
</gene>
<sequence length="417" mass="46267">MDELFNKLAGQAVTLVGKAAFGLVSKVALDQMNKIISKSPPEQTNELKRLLRTFELKIEVLTPAIELMEISLSRGNHALESVIEMTDQLRAEINLFNKKISQLYISLSSGDKLKREISDSVTQLTSLISQIDAVTGYLQLALSLIGGSVKSYLSPGISASRLLQASALISAVDRNMRYGDAKHCIVGKDLYFTLYRLFCASARPRDKSDFTWKEEYAKCKGHVERKNDISSYTYDLVLTEDLDDGRYHEEGEPPQSLCFSVSNIERMYYTSSGKLLNIEDITSPVLVVKINSSDGPLYYALGLKPCAQPEDSDNEEVEEKVAALTISKGQEDTQVAKKEKPKDISAIEDILPFPPSRKSGQPQISTLSLFEYILRLAAVEVSQQKSHLLIPDEMLARFLQQAQVSAPSSQAKSNSPE</sequence>
<protein>
    <submittedName>
        <fullName evidence="1">Ran-specific GTPase-activating protein 30</fullName>
    </submittedName>
</protein>
<accession>A0ACC2UDP0</accession>